<feature type="domain" description="Aldehyde dehydrogenase" evidence="5">
    <location>
        <begin position="78"/>
        <end position="126"/>
    </location>
</feature>
<dbReference type="Proteomes" id="UP000708347">
    <property type="component" value="Unassembled WGS sequence"/>
</dbReference>
<organism evidence="6 7">
    <name type="scientific">Mycolicibacterium sphagni</name>
    <dbReference type="NCBI Taxonomy" id="1786"/>
    <lineage>
        <taxon>Bacteria</taxon>
        <taxon>Bacillati</taxon>
        <taxon>Actinomycetota</taxon>
        <taxon>Actinomycetes</taxon>
        <taxon>Mycobacteriales</taxon>
        <taxon>Mycobacteriaceae</taxon>
        <taxon>Mycolicibacterium</taxon>
    </lineage>
</organism>
<dbReference type="PROSITE" id="PS00687">
    <property type="entry name" value="ALDEHYDE_DEHYDR_GLU"/>
    <property type="match status" value="1"/>
</dbReference>
<dbReference type="Pfam" id="PF00171">
    <property type="entry name" value="Aldedh"/>
    <property type="match status" value="1"/>
</dbReference>
<dbReference type="InterPro" id="IPR016161">
    <property type="entry name" value="Ald_DH/histidinol_DH"/>
</dbReference>
<name>A0ABX2JN19_9MYCO</name>
<keyword evidence="2 4" id="KW-0560">Oxidoreductase</keyword>
<dbReference type="PANTHER" id="PTHR42804:SF1">
    <property type="entry name" value="ALDEHYDE DEHYDROGENASE-RELATED"/>
    <property type="match status" value="1"/>
</dbReference>
<keyword evidence="7" id="KW-1185">Reference proteome</keyword>
<evidence type="ECO:0000313" key="6">
    <source>
        <dbReference type="EMBL" id="NTY58207.1"/>
    </source>
</evidence>
<dbReference type="PANTHER" id="PTHR42804">
    <property type="entry name" value="ALDEHYDE DEHYDROGENASE"/>
    <property type="match status" value="1"/>
</dbReference>
<sequence length="196" mass="20944">MIADDLLLIDGEWVSSLGNGVRSVISLHTQEPTPPCPTPRRPVSMQLSTLRVSRSIPHCGRGWIRRGALPAAALGRTSTAAGQHQARACADQLKPVRLELGGKSAAIVLDDADPTAVAARVRSGSFGINEGYTMDPYARYGGIRAGGYRREPGRERVRRIPRNAVDFVGRSAGPIVDVAMRINGAARHAGKGRPHV</sequence>
<dbReference type="Gene3D" id="3.40.605.10">
    <property type="entry name" value="Aldehyde Dehydrogenase, Chain A, domain 1"/>
    <property type="match status" value="1"/>
</dbReference>
<evidence type="ECO:0000256" key="4">
    <source>
        <dbReference type="RuleBase" id="RU003345"/>
    </source>
</evidence>
<evidence type="ECO:0000259" key="5">
    <source>
        <dbReference type="Pfam" id="PF00171"/>
    </source>
</evidence>
<dbReference type="Gene3D" id="3.40.309.10">
    <property type="entry name" value="Aldehyde Dehydrogenase, Chain A, domain 2"/>
    <property type="match status" value="1"/>
</dbReference>
<comment type="similarity">
    <text evidence="1 4">Belongs to the aldehyde dehydrogenase family.</text>
</comment>
<dbReference type="RefSeq" id="WP_174396216.1">
    <property type="nucleotide sequence ID" value="NZ_VBSB01000002.1"/>
</dbReference>
<dbReference type="EMBL" id="VBSB01000002">
    <property type="protein sequence ID" value="NTY58207.1"/>
    <property type="molecule type" value="Genomic_DNA"/>
</dbReference>
<evidence type="ECO:0000313" key="7">
    <source>
        <dbReference type="Proteomes" id="UP000708347"/>
    </source>
</evidence>
<evidence type="ECO:0000256" key="1">
    <source>
        <dbReference type="ARBA" id="ARBA00009986"/>
    </source>
</evidence>
<dbReference type="SUPFAM" id="SSF53720">
    <property type="entry name" value="ALDH-like"/>
    <property type="match status" value="1"/>
</dbReference>
<evidence type="ECO:0000256" key="2">
    <source>
        <dbReference type="ARBA" id="ARBA00023002"/>
    </source>
</evidence>
<reference evidence="6 7" key="1">
    <citation type="submission" date="2019-05" db="EMBL/GenBank/DDBJ databases">
        <title>Mycolicibacterium sphagni ENV482 genome assembly.</title>
        <authorList>
            <person name="Chen W."/>
            <person name="Faulkner N.W."/>
            <person name="Hyman M.R."/>
        </authorList>
    </citation>
    <scope>NUCLEOTIDE SEQUENCE [LARGE SCALE GENOMIC DNA]</scope>
    <source>
        <strain evidence="6 7">ENV482</strain>
    </source>
</reference>
<dbReference type="InterPro" id="IPR029510">
    <property type="entry name" value="Ald_DH_CS_GLU"/>
</dbReference>
<gene>
    <name evidence="6" type="ORF">FEG63_01405</name>
</gene>
<dbReference type="InterPro" id="IPR016163">
    <property type="entry name" value="Ald_DH_C"/>
</dbReference>
<comment type="caution">
    <text evidence="6">The sequence shown here is derived from an EMBL/GenBank/DDBJ whole genome shotgun (WGS) entry which is preliminary data.</text>
</comment>
<accession>A0ABX2JN19</accession>
<protein>
    <submittedName>
        <fullName evidence="6">Aldehyde dehydrogenase family protein</fullName>
    </submittedName>
</protein>
<proteinExistence type="inferred from homology"/>
<dbReference type="InterPro" id="IPR015590">
    <property type="entry name" value="Aldehyde_DH_dom"/>
</dbReference>
<feature type="active site" evidence="3">
    <location>
        <position position="99"/>
    </location>
</feature>
<dbReference type="InterPro" id="IPR016162">
    <property type="entry name" value="Ald_DH_N"/>
</dbReference>
<evidence type="ECO:0000256" key="3">
    <source>
        <dbReference type="PROSITE-ProRule" id="PRU10007"/>
    </source>
</evidence>